<dbReference type="OrthoDB" id="2683368at2759"/>
<comment type="caution">
    <text evidence="3">The sequence shown here is derived from an EMBL/GenBank/DDBJ whole genome shotgun (WGS) entry which is preliminary data.</text>
</comment>
<feature type="domain" description="Mso1 N-terminal" evidence="2">
    <location>
        <begin position="20"/>
        <end position="59"/>
    </location>
</feature>
<evidence type="ECO:0000256" key="1">
    <source>
        <dbReference type="SAM" id="MobiDB-lite"/>
    </source>
</evidence>
<dbReference type="InterPro" id="IPR028095">
    <property type="entry name" value="Mso1_N_dom"/>
</dbReference>
<sequence>MSYMHSFSTLLTSTTSRFASVKNTLLATENDGDTEDDTHICRVLRNYYDDKRQPYPGWLPPDPKAPTPQQPALVMSNVGAGYGGLSSQQQGAPGQSGQLSSLWGTQPQAQSQSQPKRRPALGTQRQVASATPTATVNSRLLPSQNARSYQNAHSYQDSAPSNSDAPLSTKDKMKARMNPKRAVSPLTRPAEQGRQGSYDSTSRGGNEDSYSSRDSPRSGASSQPVTSANAPWLSGDKGFTPEAYQASGQGAGARQGLPSGPRAGRTPAGYRSNQPGY</sequence>
<dbReference type="EMBL" id="QGMJ01000105">
    <property type="protein sequence ID" value="TVY42222.1"/>
    <property type="molecule type" value="Genomic_DNA"/>
</dbReference>
<reference evidence="3 4" key="1">
    <citation type="submission" date="2018-05" db="EMBL/GenBank/DDBJ databases">
        <title>Genome sequencing and assembly of the regulated plant pathogen Lachnellula willkommii and related sister species for the development of diagnostic species identification markers.</title>
        <authorList>
            <person name="Giroux E."/>
            <person name="Bilodeau G."/>
        </authorList>
    </citation>
    <scope>NUCLEOTIDE SEQUENCE [LARGE SCALE GENOMIC DNA]</scope>
    <source>
        <strain evidence="3 4">CBS 197.66</strain>
    </source>
</reference>
<gene>
    <name evidence="3" type="ORF">LSUB1_G003908</name>
</gene>
<feature type="compositionally biased region" description="Pro residues" evidence="1">
    <location>
        <begin position="57"/>
        <end position="69"/>
    </location>
</feature>
<feature type="compositionally biased region" description="Polar residues" evidence="1">
    <location>
        <begin position="103"/>
        <end position="114"/>
    </location>
</feature>
<feature type="region of interest" description="Disordered" evidence="1">
    <location>
        <begin position="51"/>
        <end position="277"/>
    </location>
</feature>
<feature type="compositionally biased region" description="Polar residues" evidence="1">
    <location>
        <begin position="123"/>
        <end position="166"/>
    </location>
</feature>
<organism evidence="3 4">
    <name type="scientific">Lachnellula subtilissima</name>
    <dbReference type="NCBI Taxonomy" id="602034"/>
    <lineage>
        <taxon>Eukaryota</taxon>
        <taxon>Fungi</taxon>
        <taxon>Dikarya</taxon>
        <taxon>Ascomycota</taxon>
        <taxon>Pezizomycotina</taxon>
        <taxon>Leotiomycetes</taxon>
        <taxon>Helotiales</taxon>
        <taxon>Lachnaceae</taxon>
        <taxon>Lachnellula</taxon>
    </lineage>
</organism>
<dbReference type="AlphaFoldDB" id="A0A8H8RUQ2"/>
<dbReference type="Proteomes" id="UP000462212">
    <property type="component" value="Unassembled WGS sequence"/>
</dbReference>
<protein>
    <recommendedName>
        <fullName evidence="2">Mso1 N-terminal domain-containing protein</fullName>
    </recommendedName>
</protein>
<evidence type="ECO:0000313" key="3">
    <source>
        <dbReference type="EMBL" id="TVY42222.1"/>
    </source>
</evidence>
<proteinExistence type="predicted"/>
<feature type="compositionally biased region" description="Low complexity" evidence="1">
    <location>
        <begin position="243"/>
        <end position="256"/>
    </location>
</feature>
<accession>A0A8H8RUQ2</accession>
<evidence type="ECO:0000313" key="4">
    <source>
        <dbReference type="Proteomes" id="UP000462212"/>
    </source>
</evidence>
<dbReference type="Pfam" id="PF14475">
    <property type="entry name" value="Mso1_Sec1_bdg"/>
    <property type="match status" value="1"/>
</dbReference>
<name>A0A8H8RUQ2_9HELO</name>
<feature type="compositionally biased region" description="Polar residues" evidence="1">
    <location>
        <begin position="194"/>
        <end position="204"/>
    </location>
</feature>
<keyword evidence="4" id="KW-1185">Reference proteome</keyword>
<evidence type="ECO:0000259" key="2">
    <source>
        <dbReference type="Pfam" id="PF14475"/>
    </source>
</evidence>
<feature type="compositionally biased region" description="Low complexity" evidence="1">
    <location>
        <begin position="85"/>
        <end position="102"/>
    </location>
</feature>